<organism evidence="1 2">
    <name type="scientific">Sesamum alatum</name>
    <dbReference type="NCBI Taxonomy" id="300844"/>
    <lineage>
        <taxon>Eukaryota</taxon>
        <taxon>Viridiplantae</taxon>
        <taxon>Streptophyta</taxon>
        <taxon>Embryophyta</taxon>
        <taxon>Tracheophyta</taxon>
        <taxon>Spermatophyta</taxon>
        <taxon>Magnoliopsida</taxon>
        <taxon>eudicotyledons</taxon>
        <taxon>Gunneridae</taxon>
        <taxon>Pentapetalae</taxon>
        <taxon>asterids</taxon>
        <taxon>lamiids</taxon>
        <taxon>Lamiales</taxon>
        <taxon>Pedaliaceae</taxon>
        <taxon>Sesamum</taxon>
    </lineage>
</organism>
<evidence type="ECO:0000313" key="1">
    <source>
        <dbReference type="EMBL" id="KAK4422937.1"/>
    </source>
</evidence>
<comment type="caution">
    <text evidence="1">The sequence shown here is derived from an EMBL/GenBank/DDBJ whole genome shotgun (WGS) entry which is preliminary data.</text>
</comment>
<dbReference type="EMBL" id="JACGWO010000007">
    <property type="protein sequence ID" value="KAK4422937.1"/>
    <property type="molecule type" value="Genomic_DNA"/>
</dbReference>
<reference evidence="1" key="2">
    <citation type="journal article" date="2024" name="Plant">
        <title>Genomic evolution and insights into agronomic trait innovations of Sesamum species.</title>
        <authorList>
            <person name="Miao H."/>
            <person name="Wang L."/>
            <person name="Qu L."/>
            <person name="Liu H."/>
            <person name="Sun Y."/>
            <person name="Le M."/>
            <person name="Wang Q."/>
            <person name="Wei S."/>
            <person name="Zheng Y."/>
            <person name="Lin W."/>
            <person name="Duan Y."/>
            <person name="Cao H."/>
            <person name="Xiong S."/>
            <person name="Wang X."/>
            <person name="Wei L."/>
            <person name="Li C."/>
            <person name="Ma Q."/>
            <person name="Ju M."/>
            <person name="Zhao R."/>
            <person name="Li G."/>
            <person name="Mu C."/>
            <person name="Tian Q."/>
            <person name="Mei H."/>
            <person name="Zhang T."/>
            <person name="Gao T."/>
            <person name="Zhang H."/>
        </authorList>
    </citation>
    <scope>NUCLEOTIDE SEQUENCE</scope>
    <source>
        <strain evidence="1">3651</strain>
    </source>
</reference>
<name>A0AAE1Y430_9LAMI</name>
<evidence type="ECO:0000313" key="2">
    <source>
        <dbReference type="Proteomes" id="UP001293254"/>
    </source>
</evidence>
<sequence length="184" mass="20741">MPEMEAYAANHLTQLAQLIHGLALRVANLTARSAGLVQHTRLEGAKVFTESLVFYAIIDLKIFKELVSLWNKCLHQIHYLKGFKEDFNMSQLDLGKDKRLQPYDNEDKVIDVPIDNVFYSLLPPEAMDPFIMAARFIPLSESDVSGIPSQAGEPSSQLANPVFGYLIASSYLSAVRLQPFRKDW</sequence>
<protein>
    <submittedName>
        <fullName evidence="1">Uncharacterized protein</fullName>
    </submittedName>
</protein>
<dbReference type="Proteomes" id="UP001293254">
    <property type="component" value="Unassembled WGS sequence"/>
</dbReference>
<proteinExistence type="predicted"/>
<gene>
    <name evidence="1" type="ORF">Salat_1876300</name>
</gene>
<reference evidence="1" key="1">
    <citation type="submission" date="2020-06" db="EMBL/GenBank/DDBJ databases">
        <authorList>
            <person name="Li T."/>
            <person name="Hu X."/>
            <person name="Zhang T."/>
            <person name="Song X."/>
            <person name="Zhang H."/>
            <person name="Dai N."/>
            <person name="Sheng W."/>
            <person name="Hou X."/>
            <person name="Wei L."/>
        </authorList>
    </citation>
    <scope>NUCLEOTIDE SEQUENCE</scope>
    <source>
        <strain evidence="1">3651</strain>
        <tissue evidence="1">Leaf</tissue>
    </source>
</reference>
<accession>A0AAE1Y430</accession>
<dbReference type="AlphaFoldDB" id="A0AAE1Y430"/>
<keyword evidence="2" id="KW-1185">Reference proteome</keyword>